<evidence type="ECO:0000313" key="10">
    <source>
        <dbReference type="Proteomes" id="UP000609346"/>
    </source>
</evidence>
<feature type="signal peptide" evidence="7">
    <location>
        <begin position="1"/>
        <end position="28"/>
    </location>
</feature>
<keyword evidence="3 6" id="KW-0479">Metal-binding</keyword>
<evidence type="ECO:0000256" key="1">
    <source>
        <dbReference type="ARBA" id="ARBA00022448"/>
    </source>
</evidence>
<dbReference type="InterPro" id="IPR036909">
    <property type="entry name" value="Cyt_c-like_dom_sf"/>
</dbReference>
<keyword evidence="5 6" id="KW-0408">Iron</keyword>
<protein>
    <submittedName>
        <fullName evidence="9">Cytochrome c</fullName>
    </submittedName>
</protein>
<keyword evidence="1" id="KW-0813">Transport</keyword>
<dbReference type="Pfam" id="PF13442">
    <property type="entry name" value="Cytochrome_CBB3"/>
    <property type="match status" value="1"/>
</dbReference>
<sequence length="118" mass="12371">MTKIRSTAMSRTVPWKLLAAALALIALAGCGSQSKSSASLEGSKEAIALYNARCISCHASDLSGKVGPDSDLRTVGSRMTKEAIAKQITNGGDIMPAFASKLSADDIDKLADWLSKQQ</sequence>
<accession>A0ABR8N2T8</accession>
<dbReference type="PRINTS" id="PR00605">
    <property type="entry name" value="CYTCHROMECIC"/>
</dbReference>
<keyword evidence="7" id="KW-0732">Signal</keyword>
<dbReference type="InterPro" id="IPR009056">
    <property type="entry name" value="Cyt_c-like_dom"/>
</dbReference>
<dbReference type="SUPFAM" id="SSF46626">
    <property type="entry name" value="Cytochrome c"/>
    <property type="match status" value="1"/>
</dbReference>
<dbReference type="Gene3D" id="1.10.760.10">
    <property type="entry name" value="Cytochrome c-like domain"/>
    <property type="match status" value="1"/>
</dbReference>
<evidence type="ECO:0000256" key="3">
    <source>
        <dbReference type="ARBA" id="ARBA00022723"/>
    </source>
</evidence>
<proteinExistence type="predicted"/>
<name>A0ABR8N2T8_9BACL</name>
<dbReference type="RefSeq" id="WP_191205886.1">
    <property type="nucleotide sequence ID" value="NZ_JACXZA010000006.1"/>
</dbReference>
<dbReference type="PROSITE" id="PS51007">
    <property type="entry name" value="CYTC"/>
    <property type="match status" value="1"/>
</dbReference>
<keyword evidence="4" id="KW-0249">Electron transport</keyword>
<feature type="domain" description="Cytochrome c" evidence="8">
    <location>
        <begin position="41"/>
        <end position="118"/>
    </location>
</feature>
<dbReference type="PANTHER" id="PTHR37823">
    <property type="entry name" value="CYTOCHROME C-553-LIKE"/>
    <property type="match status" value="1"/>
</dbReference>
<dbReference type="Proteomes" id="UP000609346">
    <property type="component" value="Unassembled WGS sequence"/>
</dbReference>
<evidence type="ECO:0000256" key="5">
    <source>
        <dbReference type="ARBA" id="ARBA00023004"/>
    </source>
</evidence>
<dbReference type="InterPro" id="IPR008168">
    <property type="entry name" value="Cyt_C_IC"/>
</dbReference>
<feature type="chain" id="PRO_5047445695" evidence="7">
    <location>
        <begin position="29"/>
        <end position="118"/>
    </location>
</feature>
<gene>
    <name evidence="9" type="ORF">H8B09_22675</name>
</gene>
<evidence type="ECO:0000313" key="9">
    <source>
        <dbReference type="EMBL" id="MBD3921591.1"/>
    </source>
</evidence>
<evidence type="ECO:0000256" key="6">
    <source>
        <dbReference type="PROSITE-ProRule" id="PRU00433"/>
    </source>
</evidence>
<dbReference type="InterPro" id="IPR051811">
    <property type="entry name" value="Cytochrome_c550/c551-like"/>
</dbReference>
<dbReference type="EMBL" id="JACXZA010000006">
    <property type="protein sequence ID" value="MBD3921591.1"/>
    <property type="molecule type" value="Genomic_DNA"/>
</dbReference>
<dbReference type="PANTHER" id="PTHR37823:SF4">
    <property type="entry name" value="MENAQUINOL-CYTOCHROME C REDUCTASE CYTOCHROME B_C SUBUNIT"/>
    <property type="match status" value="1"/>
</dbReference>
<evidence type="ECO:0000259" key="8">
    <source>
        <dbReference type="PROSITE" id="PS51007"/>
    </source>
</evidence>
<dbReference type="PROSITE" id="PS51257">
    <property type="entry name" value="PROKAR_LIPOPROTEIN"/>
    <property type="match status" value="1"/>
</dbReference>
<reference evidence="9 10" key="1">
    <citation type="submission" date="2020-09" db="EMBL/GenBank/DDBJ databases">
        <title>Paenibacillus sp. strain PR3 16S rRNA gene Genome sequencing and assembly.</title>
        <authorList>
            <person name="Kim J."/>
        </authorList>
    </citation>
    <scope>NUCLEOTIDE SEQUENCE [LARGE SCALE GENOMIC DNA]</scope>
    <source>
        <strain evidence="9 10">PR3</strain>
    </source>
</reference>
<keyword evidence="10" id="KW-1185">Reference proteome</keyword>
<evidence type="ECO:0000256" key="7">
    <source>
        <dbReference type="SAM" id="SignalP"/>
    </source>
</evidence>
<comment type="caution">
    <text evidence="9">The sequence shown here is derived from an EMBL/GenBank/DDBJ whole genome shotgun (WGS) entry which is preliminary data.</text>
</comment>
<organism evidence="9 10">
    <name type="scientific">Paenibacillus terricola</name>
    <dbReference type="NCBI Taxonomy" id="2763503"/>
    <lineage>
        <taxon>Bacteria</taxon>
        <taxon>Bacillati</taxon>
        <taxon>Bacillota</taxon>
        <taxon>Bacilli</taxon>
        <taxon>Bacillales</taxon>
        <taxon>Paenibacillaceae</taxon>
        <taxon>Paenibacillus</taxon>
    </lineage>
</organism>
<evidence type="ECO:0000256" key="4">
    <source>
        <dbReference type="ARBA" id="ARBA00022982"/>
    </source>
</evidence>
<evidence type="ECO:0000256" key="2">
    <source>
        <dbReference type="ARBA" id="ARBA00022617"/>
    </source>
</evidence>
<keyword evidence="2 6" id="KW-0349">Heme</keyword>